<dbReference type="SMART" id="SM00534">
    <property type="entry name" value="MUTSac"/>
    <property type="match status" value="1"/>
</dbReference>
<dbReference type="InterPro" id="IPR036678">
    <property type="entry name" value="MutS_con_dom_sf"/>
</dbReference>
<dbReference type="EMBL" id="UFQT01000827">
    <property type="protein sequence ID" value="SSX27424.1"/>
    <property type="molecule type" value="Genomic_DNA"/>
</dbReference>
<dbReference type="PANTHER" id="PTHR11361:SF21">
    <property type="entry name" value="MUTS PROTEIN HOMOLOG 4"/>
    <property type="match status" value="1"/>
</dbReference>
<dbReference type="GO" id="GO:0005634">
    <property type="term" value="C:nucleus"/>
    <property type="evidence" value="ECO:0007669"/>
    <property type="project" value="TreeGrafter"/>
</dbReference>
<dbReference type="SUPFAM" id="SSF48334">
    <property type="entry name" value="DNA repair protein MutS, domain III"/>
    <property type="match status" value="1"/>
</dbReference>
<dbReference type="Gene3D" id="1.10.1420.10">
    <property type="match status" value="2"/>
</dbReference>
<dbReference type="GO" id="GO:0006298">
    <property type="term" value="P:mismatch repair"/>
    <property type="evidence" value="ECO:0007669"/>
    <property type="project" value="InterPro"/>
</dbReference>
<dbReference type="Pfam" id="PF05192">
    <property type="entry name" value="MutS_III"/>
    <property type="match status" value="1"/>
</dbReference>
<dbReference type="InterPro" id="IPR000432">
    <property type="entry name" value="DNA_mismatch_repair_MutS_C"/>
</dbReference>
<evidence type="ECO:0000256" key="2">
    <source>
        <dbReference type="ARBA" id="ARBA00022741"/>
    </source>
</evidence>
<dbReference type="Pfam" id="PF00488">
    <property type="entry name" value="MutS_V"/>
    <property type="match status" value="1"/>
</dbReference>
<evidence type="ECO:0000256" key="4">
    <source>
        <dbReference type="ARBA" id="ARBA00023125"/>
    </source>
</evidence>
<feature type="domain" description="DNA mismatch repair proteins mutS family" evidence="6">
    <location>
        <begin position="622"/>
        <end position="638"/>
    </location>
</feature>
<protein>
    <submittedName>
        <fullName evidence="8">CSON014518 protein</fullName>
    </submittedName>
</protein>
<sequence length="852" mass="96983">MTTSNSVFPSDLSVSDLTTIMVISEGKDRNEIGFSILDLENQPIVYLNQIVDNFWFTNVFKKIVAFQINVIIYPDTLFNKLALPKLLELVQEKYPSIPLIQQNFRSFDIKKGIESVHKLCIEEYSENILSNSDQKPYAFASFAALLDYIHSSIGTSFATKSLKMEFLLNFGKMSIDVDTIFRLELINPTTTSLTNKNQAVSLYKIMNTCVTKMGSRCLRAMIMEPLCDLAQIIDRQNVIEELIENSQVMEKLRSELIKFKDIHKLMKLSQVMQTLNATKASETMINLVLLLKNMLQDLPDLINALQPCYSPFLKFLHLGLCNQKFQQILTKVGEVLQPEAQSAARSRSAYSRLFAVRQGVNDLLDLLRRYFSNYVDEVRNHVSEMATLTNLPLRMHHTVQKGFHIQLFLTKENRNPVIPENLEVITRSPKCITLIDAKLYELNDKISKIVSEVDIMSNGIIFELYTKIRSEIHIVYLLIDIITELDFILALAQFSKLMGSAKPQFGKHTQVIEGRHPLLENGMQWRTREIVPNSFSASTEYNFFIITGNNMAGKTVYIKMIATLQILAQLGCWVPAASATFRLCDKIMSRIGFEDNIEQGASSFTVEMREIEFILSNVTPFSLIIVDELCRSTNVQEGQLLSWCFCEKLLKYVGYIPSIEEISTGNITNPSDAGDIKISSIEAPFVYVTTHFEHLLKLTDKFMNVSNLILTDNFKATTYDPNEHHTHVQLKLAKEICFPKSVIEHAEKLLNIPGLINNDPEFMEQASRSPMTSVTDNNRTTISSILSNFTSDPKALYNIFAMVAQEARNTDEENLEERRAEFKIQLIDEIERVLASLGDSSKFFINETSNNS</sequence>
<evidence type="ECO:0000256" key="1">
    <source>
        <dbReference type="ARBA" id="ARBA00006271"/>
    </source>
</evidence>
<evidence type="ECO:0000256" key="3">
    <source>
        <dbReference type="ARBA" id="ARBA00022840"/>
    </source>
</evidence>
<keyword evidence="2" id="KW-0547">Nucleotide-binding</keyword>
<organism evidence="8">
    <name type="scientific">Culicoides sonorensis</name>
    <name type="common">Biting midge</name>
    <dbReference type="NCBI Taxonomy" id="179676"/>
    <lineage>
        <taxon>Eukaryota</taxon>
        <taxon>Metazoa</taxon>
        <taxon>Ecdysozoa</taxon>
        <taxon>Arthropoda</taxon>
        <taxon>Hexapoda</taxon>
        <taxon>Insecta</taxon>
        <taxon>Pterygota</taxon>
        <taxon>Neoptera</taxon>
        <taxon>Endopterygota</taxon>
        <taxon>Diptera</taxon>
        <taxon>Nematocera</taxon>
        <taxon>Chironomoidea</taxon>
        <taxon>Ceratopogonidae</taxon>
        <taxon>Ceratopogoninae</taxon>
        <taxon>Culicoides</taxon>
        <taxon>Monoculicoides</taxon>
    </lineage>
</organism>
<dbReference type="AlphaFoldDB" id="A0A336MAQ6"/>
<evidence type="ECO:0000313" key="8">
    <source>
        <dbReference type="EMBL" id="SSX27424.1"/>
    </source>
</evidence>
<dbReference type="Pfam" id="PF05188">
    <property type="entry name" value="MutS_II"/>
    <property type="match status" value="1"/>
</dbReference>
<dbReference type="Gene3D" id="3.30.420.110">
    <property type="entry name" value="MutS, connector domain"/>
    <property type="match status" value="1"/>
</dbReference>
<dbReference type="PANTHER" id="PTHR11361">
    <property type="entry name" value="DNA MISMATCH REPAIR PROTEIN MUTS FAMILY MEMBER"/>
    <property type="match status" value="1"/>
</dbReference>
<reference evidence="8" key="2">
    <citation type="submission" date="2018-07" db="EMBL/GenBank/DDBJ databases">
        <authorList>
            <person name="Quirk P.G."/>
            <person name="Krulwich T.A."/>
        </authorList>
    </citation>
    <scope>NUCLEOTIDE SEQUENCE</scope>
</reference>
<evidence type="ECO:0000256" key="5">
    <source>
        <dbReference type="ARBA" id="ARBA00023254"/>
    </source>
</evidence>
<dbReference type="InterPro" id="IPR011184">
    <property type="entry name" value="DNA_mismatch_repair_Msh2"/>
</dbReference>
<dbReference type="GO" id="GO:0005524">
    <property type="term" value="F:ATP binding"/>
    <property type="evidence" value="ECO:0007669"/>
    <property type="project" value="UniProtKB-KW"/>
</dbReference>
<dbReference type="InterPro" id="IPR007696">
    <property type="entry name" value="DNA_mismatch_repair_MutS_core"/>
</dbReference>
<dbReference type="Gene3D" id="3.40.50.300">
    <property type="entry name" value="P-loop containing nucleotide triphosphate hydrolases"/>
    <property type="match status" value="1"/>
</dbReference>
<accession>A0A336MAQ6</accession>
<dbReference type="InterPro" id="IPR036187">
    <property type="entry name" value="DNA_mismatch_repair_MutS_sf"/>
</dbReference>
<dbReference type="GO" id="GO:0007131">
    <property type="term" value="P:reciprocal meiotic recombination"/>
    <property type="evidence" value="ECO:0007669"/>
    <property type="project" value="TreeGrafter"/>
</dbReference>
<keyword evidence="3" id="KW-0067">ATP-binding</keyword>
<dbReference type="InterPro" id="IPR027417">
    <property type="entry name" value="P-loop_NTPase"/>
</dbReference>
<dbReference type="VEuPathDB" id="VectorBase:CSON014518"/>
<evidence type="ECO:0000259" key="6">
    <source>
        <dbReference type="PROSITE" id="PS00486"/>
    </source>
</evidence>
<dbReference type="EMBL" id="UFQS01000827">
    <property type="protein sequence ID" value="SSX07081.1"/>
    <property type="molecule type" value="Genomic_DNA"/>
</dbReference>
<dbReference type="InterPro" id="IPR045076">
    <property type="entry name" value="MutS"/>
</dbReference>
<dbReference type="PROSITE" id="PS00486">
    <property type="entry name" value="DNA_MISMATCH_REPAIR_2"/>
    <property type="match status" value="1"/>
</dbReference>
<evidence type="ECO:0000313" key="7">
    <source>
        <dbReference type="EMBL" id="SSX07081.1"/>
    </source>
</evidence>
<keyword evidence="5" id="KW-0469">Meiosis</keyword>
<dbReference type="GO" id="GO:0140664">
    <property type="term" value="F:ATP-dependent DNA damage sensor activity"/>
    <property type="evidence" value="ECO:0007669"/>
    <property type="project" value="InterPro"/>
</dbReference>
<dbReference type="PIRSF" id="PIRSF005813">
    <property type="entry name" value="MSH2"/>
    <property type="match status" value="1"/>
</dbReference>
<comment type="similarity">
    <text evidence="1">Belongs to the DNA mismatch repair MutS family.</text>
</comment>
<keyword evidence="4" id="KW-0238">DNA-binding</keyword>
<dbReference type="GO" id="GO:0030983">
    <property type="term" value="F:mismatched DNA binding"/>
    <property type="evidence" value="ECO:0007669"/>
    <property type="project" value="InterPro"/>
</dbReference>
<reference evidence="7" key="1">
    <citation type="submission" date="2018-04" db="EMBL/GenBank/DDBJ databases">
        <authorList>
            <person name="Go L.Y."/>
            <person name="Mitchell J.A."/>
        </authorList>
    </citation>
    <scope>NUCLEOTIDE SEQUENCE</scope>
    <source>
        <tissue evidence="7">Whole organism</tissue>
    </source>
</reference>
<gene>
    <name evidence="8" type="primary">CSON014518</name>
</gene>
<dbReference type="SUPFAM" id="SSF52540">
    <property type="entry name" value="P-loop containing nucleoside triphosphate hydrolases"/>
    <property type="match status" value="1"/>
</dbReference>
<dbReference type="SMART" id="SM00533">
    <property type="entry name" value="MUTSd"/>
    <property type="match status" value="1"/>
</dbReference>
<dbReference type="InterPro" id="IPR007860">
    <property type="entry name" value="DNA_mmatch_repair_MutS_con_dom"/>
</dbReference>
<name>A0A336MAQ6_CULSO</name>
<proteinExistence type="inferred from homology"/>